<dbReference type="Proteomes" id="UP001190700">
    <property type="component" value="Unassembled WGS sequence"/>
</dbReference>
<evidence type="ECO:0000256" key="1">
    <source>
        <dbReference type="SAM" id="MobiDB-lite"/>
    </source>
</evidence>
<organism evidence="2 3">
    <name type="scientific">Cymbomonas tetramitiformis</name>
    <dbReference type="NCBI Taxonomy" id="36881"/>
    <lineage>
        <taxon>Eukaryota</taxon>
        <taxon>Viridiplantae</taxon>
        <taxon>Chlorophyta</taxon>
        <taxon>Pyramimonadophyceae</taxon>
        <taxon>Pyramimonadales</taxon>
        <taxon>Pyramimonadaceae</taxon>
        <taxon>Cymbomonas</taxon>
    </lineage>
</organism>
<gene>
    <name evidence="2" type="ORF">CYMTET_24651</name>
</gene>
<feature type="compositionally biased region" description="Pro residues" evidence="1">
    <location>
        <begin position="40"/>
        <end position="80"/>
    </location>
</feature>
<feature type="region of interest" description="Disordered" evidence="1">
    <location>
        <begin position="33"/>
        <end position="80"/>
    </location>
</feature>
<protein>
    <submittedName>
        <fullName evidence="2">Uncharacterized protein</fullName>
    </submittedName>
</protein>
<reference evidence="2 3" key="1">
    <citation type="journal article" date="2015" name="Genome Biol. Evol.">
        <title>Comparative Genomics of a Bacterivorous Green Alga Reveals Evolutionary Causalities and Consequences of Phago-Mixotrophic Mode of Nutrition.</title>
        <authorList>
            <person name="Burns J.A."/>
            <person name="Paasch A."/>
            <person name="Narechania A."/>
            <person name="Kim E."/>
        </authorList>
    </citation>
    <scope>NUCLEOTIDE SEQUENCE [LARGE SCALE GENOMIC DNA]</scope>
    <source>
        <strain evidence="2 3">PLY_AMNH</strain>
    </source>
</reference>
<accession>A0AAE0KZV5</accession>
<keyword evidence="3" id="KW-1185">Reference proteome</keyword>
<dbReference type="EMBL" id="LGRX02012848">
    <property type="protein sequence ID" value="KAK3266747.1"/>
    <property type="molecule type" value="Genomic_DNA"/>
</dbReference>
<comment type="caution">
    <text evidence="2">The sequence shown here is derived from an EMBL/GenBank/DDBJ whole genome shotgun (WGS) entry which is preliminary data.</text>
</comment>
<name>A0AAE0KZV5_9CHLO</name>
<dbReference type="AlphaFoldDB" id="A0AAE0KZV5"/>
<proteinExistence type="predicted"/>
<evidence type="ECO:0000313" key="2">
    <source>
        <dbReference type="EMBL" id="KAK3266747.1"/>
    </source>
</evidence>
<evidence type="ECO:0000313" key="3">
    <source>
        <dbReference type="Proteomes" id="UP001190700"/>
    </source>
</evidence>
<sequence>MLPEGSPEGPFDGFNSSVTNFTNGSSVLEYVEVTEGPTFAPTPPSTPPPTPAPPPYPSPPVMSTPNPMPPPFDAPIFAPPPRSPAPPYGFTCASLRTHAACELKPDCYFEGQRGPCKDDLGNCTCPDEFYGHMIGFACSCKLVQAYHRLEDTTGTKDCDSLLLKGSNRFGLCPEREAVCSDQQNATEGKWHVQAQSMRANWLEGEYWALPLRVPFFEESGNLTFTRICAFDRIWSLGAPEISFLKSQALGDQMLFTKARAGVVSITTTYQYRIFIPTGGSRRRNLLAVEEGEILDISNTPAKGGGTAANALEQSMLKTQTLHDSVAKCTSFVHAKDCSVEFQCIWVVTKFAMQCYYDTRNCACPDYTFACSCLVTDGKNNQLS</sequence>